<accession>A0A1Y1SDK0</accession>
<organism evidence="1 2">
    <name type="scientific">Oceanococcus atlanticus</name>
    <dbReference type="NCBI Taxonomy" id="1317117"/>
    <lineage>
        <taxon>Bacteria</taxon>
        <taxon>Pseudomonadati</taxon>
        <taxon>Pseudomonadota</taxon>
        <taxon>Gammaproteobacteria</taxon>
        <taxon>Chromatiales</taxon>
        <taxon>Oceanococcaceae</taxon>
        <taxon>Oceanococcus</taxon>
    </lineage>
</organism>
<dbReference type="STRING" id="1317117.ATO7_08472"/>
<comment type="caution">
    <text evidence="1">The sequence shown here is derived from an EMBL/GenBank/DDBJ whole genome shotgun (WGS) entry which is preliminary data.</text>
</comment>
<dbReference type="EMBL" id="AQQV01000002">
    <property type="protein sequence ID" value="ORE87060.1"/>
    <property type="molecule type" value="Genomic_DNA"/>
</dbReference>
<dbReference type="AlphaFoldDB" id="A0A1Y1SDK0"/>
<sequence>MNLARKEHDNQAAHSQNPAVLADIYHEHVNLAVWQAQPACAIRDYAQSLCQGTRPLNLKIVGTAQEISQHLASSLPADQGRALLLDHLGQCCAMFSDLFEAEALGLRLETLERAMCPRFHVDNLPVRLITTLHGVATQWLPAHAVERRWLGRAGAGQADETSGLIRDGRAIQQLETGDVALMKGEGWEGNHGRGLVHRSPEPAPGDRRLVLTLDWIA</sequence>
<dbReference type="InterPro" id="IPR014955">
    <property type="entry name" value="DUF1826"/>
</dbReference>
<evidence type="ECO:0008006" key="3">
    <source>
        <dbReference type="Google" id="ProtNLM"/>
    </source>
</evidence>
<name>A0A1Y1SDK0_9GAMM</name>
<dbReference type="RefSeq" id="WP_158523120.1">
    <property type="nucleotide sequence ID" value="NZ_AQQV01000002.1"/>
</dbReference>
<evidence type="ECO:0000313" key="1">
    <source>
        <dbReference type="EMBL" id="ORE87060.1"/>
    </source>
</evidence>
<dbReference type="OrthoDB" id="5342505at2"/>
<protein>
    <recommendedName>
        <fullName evidence="3">Succinylglutamate desuccinylase</fullName>
    </recommendedName>
</protein>
<reference evidence="1 2" key="1">
    <citation type="submission" date="2013-04" db="EMBL/GenBank/DDBJ databases">
        <title>Oceanococcus atlanticus 22II-S10r2 Genome Sequencing.</title>
        <authorList>
            <person name="Lai Q."/>
            <person name="Li G."/>
            <person name="Shao Z."/>
        </authorList>
    </citation>
    <scope>NUCLEOTIDE SEQUENCE [LARGE SCALE GENOMIC DNA]</scope>
    <source>
        <strain evidence="1 2">22II-S10r2</strain>
    </source>
</reference>
<evidence type="ECO:0000313" key="2">
    <source>
        <dbReference type="Proteomes" id="UP000192342"/>
    </source>
</evidence>
<proteinExistence type="predicted"/>
<dbReference type="Pfam" id="PF08856">
    <property type="entry name" value="DUF1826"/>
    <property type="match status" value="1"/>
</dbReference>
<keyword evidence="2" id="KW-1185">Reference proteome</keyword>
<dbReference type="Proteomes" id="UP000192342">
    <property type="component" value="Unassembled WGS sequence"/>
</dbReference>
<gene>
    <name evidence="1" type="ORF">ATO7_08472</name>
</gene>